<gene>
    <name evidence="9" type="ORF">NCTC11661_02419</name>
</gene>
<sequence>MKKKSFNILLISLLVGIFLSIGINFSVGYAPISLASFFTEDDLYHSVAMLRTYRVLAMILVGISIPTSGFILQEYFQNPLAGPSVLGISSVASLAVALFIFVFQNIELPQFAHFSGMSMMAISGSILMMFVLLVFSHQFRDTSHLIIFGFLISALVGAIISLLQLYAENQQLKNYILWSFGANALLNGPQIIVLSILTLVGIIFSFFTIKPLIGSVLGDQYAQSFGVNATHLKWWVIISSSVLSAGITAFLGPILFIGIVIPHFSRLLYSPSQLWHQWILNMVLGVLVLQVFSILSELFTLPINVITSLIGIPVIFLMMIKSKK</sequence>
<protein>
    <submittedName>
        <fullName evidence="9">Probable ABC transporter permease protein HI_1471</fullName>
    </submittedName>
</protein>
<keyword evidence="5 8" id="KW-0812">Transmembrane</keyword>
<dbReference type="GO" id="GO:0005886">
    <property type="term" value="C:plasma membrane"/>
    <property type="evidence" value="ECO:0007669"/>
    <property type="project" value="UniProtKB-SubCell"/>
</dbReference>
<feature type="transmembrane region" description="Helical" evidence="8">
    <location>
        <begin position="234"/>
        <end position="262"/>
    </location>
</feature>
<dbReference type="PANTHER" id="PTHR30472:SF41">
    <property type="entry name" value="TRANSPORT SYSTEM PERMEASE PROTEIN"/>
    <property type="match status" value="1"/>
</dbReference>
<evidence type="ECO:0000256" key="7">
    <source>
        <dbReference type="ARBA" id="ARBA00023136"/>
    </source>
</evidence>
<dbReference type="EMBL" id="UFTJ01000005">
    <property type="protein sequence ID" value="SUV53270.1"/>
    <property type="molecule type" value="Genomic_DNA"/>
</dbReference>
<keyword evidence="4" id="KW-1003">Cell membrane</keyword>
<keyword evidence="7 8" id="KW-0472">Membrane</keyword>
<evidence type="ECO:0000256" key="5">
    <source>
        <dbReference type="ARBA" id="ARBA00022692"/>
    </source>
</evidence>
<feature type="transmembrane region" description="Helical" evidence="8">
    <location>
        <begin position="188"/>
        <end position="209"/>
    </location>
</feature>
<dbReference type="AlphaFoldDB" id="A0A381A0A9"/>
<dbReference type="GO" id="GO:0033214">
    <property type="term" value="P:siderophore-iron import into cell"/>
    <property type="evidence" value="ECO:0007669"/>
    <property type="project" value="TreeGrafter"/>
</dbReference>
<evidence type="ECO:0000256" key="6">
    <source>
        <dbReference type="ARBA" id="ARBA00022989"/>
    </source>
</evidence>
<dbReference type="CDD" id="cd06550">
    <property type="entry name" value="TM_ABC_iron-siderophores_like"/>
    <property type="match status" value="1"/>
</dbReference>
<dbReference type="InterPro" id="IPR000522">
    <property type="entry name" value="ABC_transptr_permease_BtuC"/>
</dbReference>
<dbReference type="Gene3D" id="1.10.3470.10">
    <property type="entry name" value="ABC transporter involved in vitamin B12 uptake, BtuC"/>
    <property type="match status" value="1"/>
</dbReference>
<organism evidence="9 10">
    <name type="scientific">Bergeyella zoohelcum</name>
    <dbReference type="NCBI Taxonomy" id="1015"/>
    <lineage>
        <taxon>Bacteria</taxon>
        <taxon>Pseudomonadati</taxon>
        <taxon>Bacteroidota</taxon>
        <taxon>Flavobacteriia</taxon>
        <taxon>Flavobacteriales</taxon>
        <taxon>Weeksellaceae</taxon>
        <taxon>Bergeyella</taxon>
    </lineage>
</organism>
<reference evidence="9 10" key="1">
    <citation type="submission" date="2018-06" db="EMBL/GenBank/DDBJ databases">
        <authorList>
            <consortium name="Pathogen Informatics"/>
            <person name="Doyle S."/>
        </authorList>
    </citation>
    <scope>NUCLEOTIDE SEQUENCE [LARGE SCALE GENOMIC DNA]</scope>
    <source>
        <strain evidence="9 10">NCTC11661</strain>
    </source>
</reference>
<dbReference type="InterPro" id="IPR037294">
    <property type="entry name" value="ABC_BtuC-like"/>
</dbReference>
<evidence type="ECO:0000313" key="9">
    <source>
        <dbReference type="EMBL" id="SUV53270.1"/>
    </source>
</evidence>
<evidence type="ECO:0000313" key="10">
    <source>
        <dbReference type="Proteomes" id="UP000255515"/>
    </source>
</evidence>
<comment type="subcellular location">
    <subcellularLocation>
        <location evidence="1">Cell membrane</location>
        <topology evidence="1">Multi-pass membrane protein</topology>
    </subcellularLocation>
</comment>
<evidence type="ECO:0000256" key="4">
    <source>
        <dbReference type="ARBA" id="ARBA00022475"/>
    </source>
</evidence>
<accession>A0A381A0A9</accession>
<feature type="transmembrane region" description="Helical" evidence="8">
    <location>
        <begin position="301"/>
        <end position="320"/>
    </location>
</feature>
<evidence type="ECO:0000256" key="3">
    <source>
        <dbReference type="ARBA" id="ARBA00022448"/>
    </source>
</evidence>
<evidence type="ECO:0000256" key="1">
    <source>
        <dbReference type="ARBA" id="ARBA00004651"/>
    </source>
</evidence>
<feature type="transmembrane region" description="Helical" evidence="8">
    <location>
        <begin position="6"/>
        <end position="32"/>
    </location>
</feature>
<dbReference type="SUPFAM" id="SSF81345">
    <property type="entry name" value="ABC transporter involved in vitamin B12 uptake, BtuC"/>
    <property type="match status" value="1"/>
</dbReference>
<keyword evidence="3" id="KW-0813">Transport</keyword>
<dbReference type="Pfam" id="PF01032">
    <property type="entry name" value="FecCD"/>
    <property type="match status" value="1"/>
</dbReference>
<feature type="transmembrane region" description="Helical" evidence="8">
    <location>
        <begin position="84"/>
        <end position="106"/>
    </location>
</feature>
<dbReference type="PANTHER" id="PTHR30472">
    <property type="entry name" value="FERRIC ENTEROBACTIN TRANSPORT SYSTEM PERMEASE PROTEIN"/>
    <property type="match status" value="1"/>
</dbReference>
<feature type="transmembrane region" description="Helical" evidence="8">
    <location>
        <begin position="145"/>
        <end position="167"/>
    </location>
</feature>
<keyword evidence="6 8" id="KW-1133">Transmembrane helix</keyword>
<evidence type="ECO:0000256" key="2">
    <source>
        <dbReference type="ARBA" id="ARBA00007935"/>
    </source>
</evidence>
<feature type="transmembrane region" description="Helical" evidence="8">
    <location>
        <begin position="274"/>
        <end position="295"/>
    </location>
</feature>
<comment type="similarity">
    <text evidence="2">Belongs to the binding-protein-dependent transport system permease family. FecCD subfamily.</text>
</comment>
<dbReference type="Proteomes" id="UP000255515">
    <property type="component" value="Unassembled WGS sequence"/>
</dbReference>
<feature type="transmembrane region" description="Helical" evidence="8">
    <location>
        <begin position="118"/>
        <end position="139"/>
    </location>
</feature>
<dbReference type="RefSeq" id="WP_002665162.1">
    <property type="nucleotide sequence ID" value="NZ_UFTJ01000005.1"/>
</dbReference>
<dbReference type="GO" id="GO:0022857">
    <property type="term" value="F:transmembrane transporter activity"/>
    <property type="evidence" value="ECO:0007669"/>
    <property type="project" value="InterPro"/>
</dbReference>
<feature type="transmembrane region" description="Helical" evidence="8">
    <location>
        <begin position="53"/>
        <end position="72"/>
    </location>
</feature>
<evidence type="ECO:0000256" key="8">
    <source>
        <dbReference type="SAM" id="Phobius"/>
    </source>
</evidence>
<proteinExistence type="inferred from homology"/>
<name>A0A381A0A9_9FLAO</name>